<dbReference type="Proteomes" id="UP000192596">
    <property type="component" value="Unassembled WGS sequence"/>
</dbReference>
<feature type="transmembrane region" description="Helical" evidence="5">
    <location>
        <begin position="271"/>
        <end position="288"/>
    </location>
</feature>
<evidence type="ECO:0000256" key="4">
    <source>
        <dbReference type="ARBA" id="ARBA00023136"/>
    </source>
</evidence>
<feature type="transmembrane region" description="Helical" evidence="5">
    <location>
        <begin position="37"/>
        <end position="54"/>
    </location>
</feature>
<dbReference type="GO" id="GO:0016020">
    <property type="term" value="C:membrane"/>
    <property type="evidence" value="ECO:0007669"/>
    <property type="project" value="UniProtKB-SubCell"/>
</dbReference>
<keyword evidence="4 5" id="KW-0472">Membrane</keyword>
<feature type="domain" description="Wax synthase" evidence="6">
    <location>
        <begin position="222"/>
        <end position="304"/>
    </location>
</feature>
<evidence type="ECO:0000259" key="6">
    <source>
        <dbReference type="Pfam" id="PF13813"/>
    </source>
</evidence>
<evidence type="ECO:0000313" key="8">
    <source>
        <dbReference type="Proteomes" id="UP000192596"/>
    </source>
</evidence>
<comment type="subcellular location">
    <subcellularLocation>
        <location evidence="1">Membrane</location>
        <topology evidence="1">Multi-pass membrane protein</topology>
    </subcellularLocation>
</comment>
<dbReference type="OrthoDB" id="1077582at2759"/>
<dbReference type="InParanoid" id="A0A1V8TGT8"/>
<sequence>MAIMVAGVDTSLLLPALLPHELAIVSLAFVPPTSRALRLVLTLATVTLCLRAIFLRSRDTSTSGNLAEYLSAVALHTSCYLLILNISPPPTAKTARAKLQWGLNAIFSPRMGVHIDRLDSPTMTKRHFLIRRAMMACFSWVAYSRLSSGILLPGTIYVEDWHPSHDSLITQLRSGTLALRALHIRLALTIFVHFGAALVLNCAHSVCALTAVGIFGSPHSAWPPLFGRLSEAYTMQRWYSHFWHKLSRKAFTLHAGLLSAWVPIPAVRRAMVVLLSFAISGVMHTVAAWKPGPCQSVAPFWTFCCSGVVVSLEQAVIVMYERLHSSLGLRWTRQEGSFWRVVGYCWVAFYWAEVGTRPTYAAARCHIKHEGG</sequence>
<accession>A0A1V8TGT8</accession>
<keyword evidence="3 5" id="KW-1133">Transmembrane helix</keyword>
<reference evidence="8" key="1">
    <citation type="submission" date="2017-03" db="EMBL/GenBank/DDBJ databases">
        <title>Genomes of endolithic fungi from Antarctica.</title>
        <authorList>
            <person name="Coleine C."/>
            <person name="Masonjones S."/>
            <person name="Stajich J.E."/>
        </authorList>
    </citation>
    <scope>NUCLEOTIDE SEQUENCE [LARGE SCALE GENOMIC DNA]</scope>
    <source>
        <strain evidence="8">CCFEE 5527</strain>
    </source>
</reference>
<name>A0A1V8TGT8_9PEZI</name>
<proteinExistence type="predicted"/>
<dbReference type="InterPro" id="IPR032805">
    <property type="entry name" value="Wax_synthase_dom"/>
</dbReference>
<comment type="caution">
    <text evidence="7">The sequence shown here is derived from an EMBL/GenBank/DDBJ whole genome shotgun (WGS) entry which is preliminary data.</text>
</comment>
<dbReference type="EMBL" id="NAJO01000008">
    <property type="protein sequence ID" value="OQO10603.1"/>
    <property type="molecule type" value="Genomic_DNA"/>
</dbReference>
<gene>
    <name evidence="7" type="ORF">B0A48_03901</name>
</gene>
<dbReference type="Pfam" id="PF13813">
    <property type="entry name" value="MBOAT_2"/>
    <property type="match status" value="1"/>
</dbReference>
<evidence type="ECO:0000256" key="1">
    <source>
        <dbReference type="ARBA" id="ARBA00004141"/>
    </source>
</evidence>
<evidence type="ECO:0000256" key="5">
    <source>
        <dbReference type="SAM" id="Phobius"/>
    </source>
</evidence>
<feature type="transmembrane region" description="Helical" evidence="5">
    <location>
        <begin position="177"/>
        <end position="199"/>
    </location>
</feature>
<protein>
    <recommendedName>
        <fullName evidence="6">Wax synthase domain-containing protein</fullName>
    </recommendedName>
</protein>
<organism evidence="7 8">
    <name type="scientific">Cryoendolithus antarcticus</name>
    <dbReference type="NCBI Taxonomy" id="1507870"/>
    <lineage>
        <taxon>Eukaryota</taxon>
        <taxon>Fungi</taxon>
        <taxon>Dikarya</taxon>
        <taxon>Ascomycota</taxon>
        <taxon>Pezizomycotina</taxon>
        <taxon>Dothideomycetes</taxon>
        <taxon>Dothideomycetidae</taxon>
        <taxon>Cladosporiales</taxon>
        <taxon>Cladosporiaceae</taxon>
        <taxon>Cryoendolithus</taxon>
    </lineage>
</organism>
<feature type="transmembrane region" description="Helical" evidence="5">
    <location>
        <begin position="133"/>
        <end position="157"/>
    </location>
</feature>
<keyword evidence="2 5" id="KW-0812">Transmembrane</keyword>
<feature type="transmembrane region" description="Helical" evidence="5">
    <location>
        <begin position="300"/>
        <end position="320"/>
    </location>
</feature>
<keyword evidence="8" id="KW-1185">Reference proteome</keyword>
<dbReference type="AlphaFoldDB" id="A0A1V8TGT8"/>
<evidence type="ECO:0000256" key="2">
    <source>
        <dbReference type="ARBA" id="ARBA00022692"/>
    </source>
</evidence>
<evidence type="ECO:0000313" key="7">
    <source>
        <dbReference type="EMBL" id="OQO10603.1"/>
    </source>
</evidence>
<evidence type="ECO:0000256" key="3">
    <source>
        <dbReference type="ARBA" id="ARBA00022989"/>
    </source>
</evidence>